<dbReference type="Gene3D" id="1.20.5.1030">
    <property type="entry name" value="Preprotein translocase secy subunit"/>
    <property type="match status" value="1"/>
</dbReference>
<comment type="caution">
    <text evidence="10">The sequence shown here is derived from an EMBL/GenBank/DDBJ whole genome shotgun (WGS) entry which is preliminary data.</text>
</comment>
<keyword evidence="5 9" id="KW-0653">Protein transport</keyword>
<dbReference type="GO" id="GO:0005886">
    <property type="term" value="C:plasma membrane"/>
    <property type="evidence" value="ECO:0007669"/>
    <property type="project" value="UniProtKB-SubCell"/>
</dbReference>
<keyword evidence="2 9" id="KW-0813">Transport</keyword>
<comment type="subunit">
    <text evidence="9">Component of the Sec protein translocase complex. Heterotrimer consisting of SecY, SecE and SecG subunits. The heterotrimers can form oligomers, although 1 heterotrimer is thought to be able to translocate proteins. Interacts with the ribosome. Interacts with SecDF, and other proteins may be involved. Interacts with SecA.</text>
</comment>
<keyword evidence="3 9" id="KW-1003">Cell membrane</keyword>
<evidence type="ECO:0000256" key="5">
    <source>
        <dbReference type="ARBA" id="ARBA00022927"/>
    </source>
</evidence>
<dbReference type="GO" id="GO:0006605">
    <property type="term" value="P:protein targeting"/>
    <property type="evidence" value="ECO:0007669"/>
    <property type="project" value="UniProtKB-UniRule"/>
</dbReference>
<keyword evidence="7 9" id="KW-0811">Translocation</keyword>
<organism evidence="10 11">
    <name type="scientific">Calorimonas adulescens</name>
    <dbReference type="NCBI Taxonomy" id="2606906"/>
    <lineage>
        <taxon>Bacteria</taxon>
        <taxon>Bacillati</taxon>
        <taxon>Bacillota</taxon>
        <taxon>Clostridia</taxon>
        <taxon>Thermoanaerobacterales</taxon>
        <taxon>Thermoanaerobacteraceae</taxon>
        <taxon>Calorimonas</taxon>
    </lineage>
</organism>
<reference evidence="10 11" key="1">
    <citation type="submission" date="2019-08" db="EMBL/GenBank/DDBJ databases">
        <title>Calorimonas adulescens gen. nov., sp. nov., an anaerobic thermophilic bacterium from Sakhalin hot spring.</title>
        <authorList>
            <person name="Khomyakova M.A."/>
            <person name="Merkel A.Y."/>
            <person name="Novikov A."/>
            <person name="Bonch-Osmolovskaya E.A."/>
            <person name="Slobodkin A.I."/>
        </authorList>
    </citation>
    <scope>NUCLEOTIDE SEQUENCE [LARGE SCALE GENOMIC DNA]</scope>
    <source>
        <strain evidence="10 11">A05MB</strain>
    </source>
</reference>
<evidence type="ECO:0000256" key="9">
    <source>
        <dbReference type="HAMAP-Rule" id="MF_00422"/>
    </source>
</evidence>
<dbReference type="EMBL" id="VTPS01000004">
    <property type="protein sequence ID" value="TZE82703.1"/>
    <property type="molecule type" value="Genomic_DNA"/>
</dbReference>
<keyword evidence="6 9" id="KW-1133">Transmembrane helix</keyword>
<dbReference type="NCBIfam" id="TIGR00964">
    <property type="entry name" value="secE_bact"/>
    <property type="match status" value="1"/>
</dbReference>
<evidence type="ECO:0000256" key="2">
    <source>
        <dbReference type="ARBA" id="ARBA00022448"/>
    </source>
</evidence>
<sequence length="68" mass="7627">MANNGGGIKSISNFFHDVRAELRKVTWPDRSTVRTYTMGVILIIALLGLFIFLADSVFVTLLNWILSL</sequence>
<evidence type="ECO:0000256" key="1">
    <source>
        <dbReference type="ARBA" id="ARBA00004370"/>
    </source>
</evidence>
<dbReference type="InterPro" id="IPR038379">
    <property type="entry name" value="SecE_sf"/>
</dbReference>
<dbReference type="InterPro" id="IPR001901">
    <property type="entry name" value="Translocase_SecE/Sec61-g"/>
</dbReference>
<feature type="transmembrane region" description="Helical" evidence="9">
    <location>
        <begin position="40"/>
        <end position="66"/>
    </location>
</feature>
<evidence type="ECO:0000256" key="6">
    <source>
        <dbReference type="ARBA" id="ARBA00022989"/>
    </source>
</evidence>
<evidence type="ECO:0000256" key="3">
    <source>
        <dbReference type="ARBA" id="ARBA00022475"/>
    </source>
</evidence>
<evidence type="ECO:0000313" key="11">
    <source>
        <dbReference type="Proteomes" id="UP000322976"/>
    </source>
</evidence>
<gene>
    <name evidence="9 10" type="primary">secE</name>
    <name evidence="10" type="ORF">FWJ32_03635</name>
</gene>
<dbReference type="GO" id="GO:0043952">
    <property type="term" value="P:protein transport by the Sec complex"/>
    <property type="evidence" value="ECO:0007669"/>
    <property type="project" value="UniProtKB-UniRule"/>
</dbReference>
<comment type="similarity">
    <text evidence="9">Belongs to the SecE/SEC61-gamma family.</text>
</comment>
<dbReference type="Proteomes" id="UP000322976">
    <property type="component" value="Unassembled WGS sequence"/>
</dbReference>
<keyword evidence="4 9" id="KW-0812">Transmembrane</keyword>
<dbReference type="PANTHER" id="PTHR33910">
    <property type="entry name" value="PROTEIN TRANSLOCASE SUBUNIT SECE"/>
    <property type="match status" value="1"/>
</dbReference>
<comment type="subcellular location">
    <subcellularLocation>
        <location evidence="9">Cell membrane</location>
        <topology evidence="9">Single-pass membrane protein</topology>
    </subcellularLocation>
    <subcellularLocation>
        <location evidence="1">Membrane</location>
    </subcellularLocation>
</comment>
<dbReference type="GO" id="GO:0065002">
    <property type="term" value="P:intracellular protein transmembrane transport"/>
    <property type="evidence" value="ECO:0007669"/>
    <property type="project" value="UniProtKB-UniRule"/>
</dbReference>
<evidence type="ECO:0000313" key="10">
    <source>
        <dbReference type="EMBL" id="TZE82703.1"/>
    </source>
</evidence>
<name>A0A5D8QGQ2_9THEO</name>
<dbReference type="GO" id="GO:0009306">
    <property type="term" value="P:protein secretion"/>
    <property type="evidence" value="ECO:0007669"/>
    <property type="project" value="UniProtKB-UniRule"/>
</dbReference>
<dbReference type="Pfam" id="PF00584">
    <property type="entry name" value="SecE"/>
    <property type="match status" value="1"/>
</dbReference>
<evidence type="ECO:0000256" key="8">
    <source>
        <dbReference type="ARBA" id="ARBA00023136"/>
    </source>
</evidence>
<proteinExistence type="inferred from homology"/>
<dbReference type="RefSeq" id="WP_149544618.1">
    <property type="nucleotide sequence ID" value="NZ_VTPS01000004.1"/>
</dbReference>
<dbReference type="AlphaFoldDB" id="A0A5D8QGQ2"/>
<keyword evidence="8 9" id="KW-0472">Membrane</keyword>
<dbReference type="PANTHER" id="PTHR33910:SF1">
    <property type="entry name" value="PROTEIN TRANSLOCASE SUBUNIT SECE"/>
    <property type="match status" value="1"/>
</dbReference>
<comment type="function">
    <text evidence="9">Essential subunit of the Sec protein translocation channel SecYEG. Clamps together the 2 halves of SecY. May contact the channel plug during translocation.</text>
</comment>
<keyword evidence="11" id="KW-1185">Reference proteome</keyword>
<evidence type="ECO:0000256" key="4">
    <source>
        <dbReference type="ARBA" id="ARBA00022692"/>
    </source>
</evidence>
<protein>
    <recommendedName>
        <fullName evidence="9">Protein translocase subunit SecE</fullName>
    </recommendedName>
</protein>
<dbReference type="InterPro" id="IPR005807">
    <property type="entry name" value="SecE_bac"/>
</dbReference>
<dbReference type="GO" id="GO:0008320">
    <property type="term" value="F:protein transmembrane transporter activity"/>
    <property type="evidence" value="ECO:0007669"/>
    <property type="project" value="UniProtKB-UniRule"/>
</dbReference>
<accession>A0A5D8QGQ2</accession>
<dbReference type="HAMAP" id="MF_00422">
    <property type="entry name" value="SecE"/>
    <property type="match status" value="1"/>
</dbReference>
<evidence type="ECO:0000256" key="7">
    <source>
        <dbReference type="ARBA" id="ARBA00023010"/>
    </source>
</evidence>